<accession>A0A0E9VIC9</accession>
<protein>
    <submittedName>
        <fullName evidence="1">Uncharacterized protein</fullName>
    </submittedName>
</protein>
<proteinExistence type="predicted"/>
<sequence>MSMSTIFLNQIIFFVISVRLIQSTYTCG</sequence>
<name>A0A0E9VIC9_ANGAN</name>
<dbReference type="EMBL" id="GBXM01030698">
    <property type="protein sequence ID" value="JAH77879.1"/>
    <property type="molecule type" value="Transcribed_RNA"/>
</dbReference>
<organism evidence="1">
    <name type="scientific">Anguilla anguilla</name>
    <name type="common">European freshwater eel</name>
    <name type="synonym">Muraena anguilla</name>
    <dbReference type="NCBI Taxonomy" id="7936"/>
    <lineage>
        <taxon>Eukaryota</taxon>
        <taxon>Metazoa</taxon>
        <taxon>Chordata</taxon>
        <taxon>Craniata</taxon>
        <taxon>Vertebrata</taxon>
        <taxon>Euteleostomi</taxon>
        <taxon>Actinopterygii</taxon>
        <taxon>Neopterygii</taxon>
        <taxon>Teleostei</taxon>
        <taxon>Anguilliformes</taxon>
        <taxon>Anguillidae</taxon>
        <taxon>Anguilla</taxon>
    </lineage>
</organism>
<dbReference type="AlphaFoldDB" id="A0A0E9VIC9"/>
<reference evidence="1" key="2">
    <citation type="journal article" date="2015" name="Fish Shellfish Immunol.">
        <title>Early steps in the European eel (Anguilla anguilla)-Vibrio vulnificus interaction in the gills: Role of the RtxA13 toxin.</title>
        <authorList>
            <person name="Callol A."/>
            <person name="Pajuelo D."/>
            <person name="Ebbesson L."/>
            <person name="Teles M."/>
            <person name="MacKenzie S."/>
            <person name="Amaro C."/>
        </authorList>
    </citation>
    <scope>NUCLEOTIDE SEQUENCE</scope>
</reference>
<reference evidence="1" key="1">
    <citation type="submission" date="2014-11" db="EMBL/GenBank/DDBJ databases">
        <authorList>
            <person name="Amaro Gonzalez C."/>
        </authorList>
    </citation>
    <scope>NUCLEOTIDE SEQUENCE</scope>
</reference>
<evidence type="ECO:0000313" key="1">
    <source>
        <dbReference type="EMBL" id="JAH77879.1"/>
    </source>
</evidence>